<dbReference type="Proteomes" id="UP000887577">
    <property type="component" value="Unplaced"/>
</dbReference>
<evidence type="ECO:0000313" key="2">
    <source>
        <dbReference type="Proteomes" id="UP000887577"/>
    </source>
</evidence>
<feature type="chain" id="PRO_5037915688" evidence="1">
    <location>
        <begin position="19"/>
        <end position="97"/>
    </location>
</feature>
<accession>A0A914Z8W6</accession>
<feature type="signal peptide" evidence="1">
    <location>
        <begin position="1"/>
        <end position="18"/>
    </location>
</feature>
<protein>
    <submittedName>
        <fullName evidence="3">Uncharacterized protein</fullName>
    </submittedName>
</protein>
<keyword evidence="2" id="KW-1185">Reference proteome</keyword>
<organism evidence="2 3">
    <name type="scientific">Panagrolaimus superbus</name>
    <dbReference type="NCBI Taxonomy" id="310955"/>
    <lineage>
        <taxon>Eukaryota</taxon>
        <taxon>Metazoa</taxon>
        <taxon>Ecdysozoa</taxon>
        <taxon>Nematoda</taxon>
        <taxon>Chromadorea</taxon>
        <taxon>Rhabditida</taxon>
        <taxon>Tylenchina</taxon>
        <taxon>Panagrolaimomorpha</taxon>
        <taxon>Panagrolaimoidea</taxon>
        <taxon>Panagrolaimidae</taxon>
        <taxon>Panagrolaimus</taxon>
    </lineage>
</organism>
<evidence type="ECO:0000313" key="3">
    <source>
        <dbReference type="WBParaSite" id="PSU_v2.g9114.t1"/>
    </source>
</evidence>
<keyword evidence="1" id="KW-0732">Signal</keyword>
<proteinExistence type="predicted"/>
<dbReference type="AlphaFoldDB" id="A0A914Z8W6"/>
<evidence type="ECO:0000256" key="1">
    <source>
        <dbReference type="SAM" id="SignalP"/>
    </source>
</evidence>
<dbReference type="WBParaSite" id="PSU_v2.g9114.t1">
    <property type="protein sequence ID" value="PSU_v2.g9114.t1"/>
    <property type="gene ID" value="PSU_v2.g9114"/>
</dbReference>
<reference evidence="3" key="1">
    <citation type="submission" date="2022-11" db="UniProtKB">
        <authorList>
            <consortium name="WormBaseParasite"/>
        </authorList>
    </citation>
    <scope>IDENTIFICATION</scope>
</reference>
<dbReference type="InterPro" id="IPR010800">
    <property type="entry name" value="GRP"/>
</dbReference>
<dbReference type="Pfam" id="PF07172">
    <property type="entry name" value="GRP"/>
    <property type="match status" value="1"/>
</dbReference>
<name>A0A914Z8W6_9BILA</name>
<sequence>MKLLFVFAILVVFALAFAQQQQDDAVDGAPEVVEIEEDASAPRFKRQFGYGGYGRGFGGGYGGGYGYGRGGYGGGFGRPRTVIVKKIIIRGGGPMYG</sequence>